<reference evidence="1" key="1">
    <citation type="submission" date="2022-08" db="EMBL/GenBank/DDBJ databases">
        <title>Genome Sequence of Fusarium decemcellulare.</title>
        <authorList>
            <person name="Buettner E."/>
        </authorList>
    </citation>
    <scope>NUCLEOTIDE SEQUENCE</scope>
    <source>
        <strain evidence="1">Babe19</strain>
    </source>
</reference>
<dbReference type="Proteomes" id="UP001148629">
    <property type="component" value="Unassembled WGS sequence"/>
</dbReference>
<proteinExistence type="predicted"/>
<gene>
    <name evidence="1" type="ORF">NM208_g5087</name>
</gene>
<sequence>MIRPARVEKRNRPPKSCEPCRARKLKCDRGLPCDTCIRRVKDCHYASNADRNDKRGGKNESVNERLKTLEDLISSMSQKFVPKDPMASLTLVDDSHSIEDEMTELEAGSGPQRLTSEGTGTLSGSQVTHADSSHWSSMLENIRAIRDELSPSNSQLQPSSVISSTPETEPSPAGNHHGQVDLELGSTTPLDLQQILQGLPSRQVCDNLVSHYFRSRHIISPILHPAKFQQEYESFWESPESTSTVWIGLLFSVLSLAANICEFTGIGRGSQNLIPPARDLSKKTQECLILGKYVQADAYGVEALLVHLGSCYMRVKDSDINLWFLMGTMVRLAISKGYHRDPSKLSGYRISQFEGEMRRRVWVTLFQIDALLSFQMGLPSTIPTEYCDTEMPRNLKYSDLDPEMTELPPSRPLHDSTSILYIIVKASVMSMFKTVVGHTRSLMPPPYDATVALDGQIRQVYDNLPRNFKYKPLRQSVVDEPGTIMHRVTIEMLHLKSIIVLHRQYITHRQDTRYDFSRHACLEAAFQILDRQVELHEATRPGGQLHDVGRLIPTLTKNDFILAGMVICLDLTISMKQNASIGGAQGSDDEQFERSAKAIQQAYQIWESASTTSSEARIVAHALSSTMERIATGQNIGDNLSSEVLQASNSRADQDSAFPETLNATDVMEYVDWTLLDYPFHDPLGEDLDLDLWLTDSAGPSGSFDLI</sequence>
<evidence type="ECO:0000313" key="2">
    <source>
        <dbReference type="Proteomes" id="UP001148629"/>
    </source>
</evidence>
<name>A0ACC1SIE8_9HYPO</name>
<comment type="caution">
    <text evidence="1">The sequence shown here is derived from an EMBL/GenBank/DDBJ whole genome shotgun (WGS) entry which is preliminary data.</text>
</comment>
<evidence type="ECO:0000313" key="1">
    <source>
        <dbReference type="EMBL" id="KAJ3540398.1"/>
    </source>
</evidence>
<organism evidence="1 2">
    <name type="scientific">Fusarium decemcellulare</name>
    <dbReference type="NCBI Taxonomy" id="57161"/>
    <lineage>
        <taxon>Eukaryota</taxon>
        <taxon>Fungi</taxon>
        <taxon>Dikarya</taxon>
        <taxon>Ascomycota</taxon>
        <taxon>Pezizomycotina</taxon>
        <taxon>Sordariomycetes</taxon>
        <taxon>Hypocreomycetidae</taxon>
        <taxon>Hypocreales</taxon>
        <taxon>Nectriaceae</taxon>
        <taxon>Fusarium</taxon>
        <taxon>Fusarium decemcellulare species complex</taxon>
    </lineage>
</organism>
<dbReference type="EMBL" id="JANRMS010000410">
    <property type="protein sequence ID" value="KAJ3540398.1"/>
    <property type="molecule type" value="Genomic_DNA"/>
</dbReference>
<protein>
    <submittedName>
        <fullName evidence="1">Uncharacterized protein</fullName>
    </submittedName>
</protein>
<accession>A0ACC1SIE8</accession>
<keyword evidence="2" id="KW-1185">Reference proteome</keyword>